<feature type="region of interest" description="Disordered" evidence="2">
    <location>
        <begin position="141"/>
        <end position="168"/>
    </location>
</feature>
<accession>A0ABV6C394</accession>
<evidence type="ECO:0000313" key="5">
    <source>
        <dbReference type="EMBL" id="MFC0081452.1"/>
    </source>
</evidence>
<proteinExistence type="inferred from homology"/>
<organism evidence="5 6">
    <name type="scientific">Aciditerrimonas ferrireducens</name>
    <dbReference type="NCBI Taxonomy" id="667306"/>
    <lineage>
        <taxon>Bacteria</taxon>
        <taxon>Bacillati</taxon>
        <taxon>Actinomycetota</taxon>
        <taxon>Acidimicrobiia</taxon>
        <taxon>Acidimicrobiales</taxon>
        <taxon>Acidimicrobiaceae</taxon>
        <taxon>Aciditerrimonas</taxon>
    </lineage>
</organism>
<dbReference type="Gene3D" id="3.10.129.10">
    <property type="entry name" value="Hotdog Thioesterase"/>
    <property type="match status" value="1"/>
</dbReference>
<dbReference type="InterPro" id="IPR002539">
    <property type="entry name" value="MaoC-like_dom"/>
</dbReference>
<evidence type="ECO:0000259" key="4">
    <source>
        <dbReference type="Pfam" id="PF22622"/>
    </source>
</evidence>
<evidence type="ECO:0000256" key="2">
    <source>
        <dbReference type="SAM" id="MobiDB-lite"/>
    </source>
</evidence>
<feature type="domain" description="Peroxisomal multifunctional enzyme type 2-like N-terminal" evidence="4">
    <location>
        <begin position="22"/>
        <end position="139"/>
    </location>
</feature>
<dbReference type="InterPro" id="IPR054357">
    <property type="entry name" value="MFE-2_N"/>
</dbReference>
<dbReference type="RefSeq" id="WP_377788690.1">
    <property type="nucleotide sequence ID" value="NZ_JBHLYQ010000031.1"/>
</dbReference>
<keyword evidence="6" id="KW-1185">Reference proteome</keyword>
<protein>
    <submittedName>
        <fullName evidence="5">MaoC/PaaZ C-terminal domain-containing protein</fullName>
    </submittedName>
</protein>
<evidence type="ECO:0000313" key="6">
    <source>
        <dbReference type="Proteomes" id="UP001589788"/>
    </source>
</evidence>
<dbReference type="PANTHER" id="PTHR13078:SF56">
    <property type="entry name" value="PEROXISOMAL MULTIFUNCTIONAL ENZYME TYPE 2"/>
    <property type="match status" value="1"/>
</dbReference>
<reference evidence="5 6" key="1">
    <citation type="submission" date="2024-09" db="EMBL/GenBank/DDBJ databases">
        <authorList>
            <person name="Sun Q."/>
            <person name="Mori K."/>
        </authorList>
    </citation>
    <scope>NUCLEOTIDE SEQUENCE [LARGE SCALE GENOMIC DNA]</scope>
    <source>
        <strain evidence="5 6">JCM 15389</strain>
    </source>
</reference>
<sequence>MPEALSAAVVGRTFDPVTVRWKPEDVMLYALGVGATPEAELDFLYEGRGPKVLPTYGVIPGMRALGGLVGAVTLDFLKVLHGEQGIVCHRPFPPEGTASVTGRIEAVWDKGSAAVVVVAAEVADANGPLCTTRSSLFVRDAGGFGGERGPSGGPAAPERPPDHVHQTTTGPAQAALYRLSGDRNPLHIDPEVAKAAGFDRPFLHGLCTYGIVGRAVLAAACEGDPGRFGGLEGRFAERVYPGDTVTTELWELGEGQLAVRARTPAGVVLSHGRAWRR</sequence>
<dbReference type="Proteomes" id="UP001589788">
    <property type="component" value="Unassembled WGS sequence"/>
</dbReference>
<name>A0ABV6C394_9ACTN</name>
<dbReference type="CDD" id="cd03448">
    <property type="entry name" value="HDE_HSD"/>
    <property type="match status" value="1"/>
</dbReference>
<comment type="caution">
    <text evidence="5">The sequence shown here is derived from an EMBL/GenBank/DDBJ whole genome shotgun (WGS) entry which is preliminary data.</text>
</comment>
<dbReference type="SUPFAM" id="SSF54637">
    <property type="entry name" value="Thioesterase/thiol ester dehydrase-isomerase"/>
    <property type="match status" value="2"/>
</dbReference>
<dbReference type="PANTHER" id="PTHR13078">
    <property type="entry name" value="PEROXISOMAL MULTIFUNCTIONAL ENZYME TYPE 2-RELATED"/>
    <property type="match status" value="1"/>
</dbReference>
<dbReference type="Pfam" id="PF22622">
    <property type="entry name" value="MFE-2_hydrat-2_N"/>
    <property type="match status" value="1"/>
</dbReference>
<dbReference type="EMBL" id="JBHLYQ010000031">
    <property type="protein sequence ID" value="MFC0081452.1"/>
    <property type="molecule type" value="Genomic_DNA"/>
</dbReference>
<dbReference type="Pfam" id="PF01575">
    <property type="entry name" value="MaoC_dehydratas"/>
    <property type="match status" value="1"/>
</dbReference>
<feature type="compositionally biased region" description="Gly residues" evidence="2">
    <location>
        <begin position="142"/>
        <end position="152"/>
    </location>
</feature>
<comment type="similarity">
    <text evidence="1">Belongs to the enoyl-CoA hydratase/isomerase family.</text>
</comment>
<gene>
    <name evidence="5" type="ORF">ACFFRE_04725</name>
</gene>
<feature type="domain" description="MaoC-like" evidence="3">
    <location>
        <begin position="156"/>
        <end position="256"/>
    </location>
</feature>
<dbReference type="InterPro" id="IPR029069">
    <property type="entry name" value="HotDog_dom_sf"/>
</dbReference>
<evidence type="ECO:0000259" key="3">
    <source>
        <dbReference type="Pfam" id="PF01575"/>
    </source>
</evidence>
<evidence type="ECO:0000256" key="1">
    <source>
        <dbReference type="ARBA" id="ARBA00005254"/>
    </source>
</evidence>